<dbReference type="EMBL" id="JAQYXP010000002">
    <property type="protein sequence ID" value="MEN3234750.1"/>
    <property type="molecule type" value="Genomic_DNA"/>
</dbReference>
<sequence length="428" mass="49903">MTDLLRLSKLYVVKQYEEDGSLIIETRSKNPRAPKRCCLLHSLDKNGTKRQRYRDHPVQGQPTMLEVLRQRFKCSFCGATHYEELPDVDADRRITARFRAYLEDQAIRLPFTQVADLNGVHETLIRRLFEERAARDLADYQPPLPRVLGMDEIYLHKRARFVIGDVENKTMLDMQPGRRDVDLRAYFEPLPGRERVEVVCQDMWKGYHTLTKAMFPNAVTVIDKYHVQRTANYGMEVVRKALYHGLSNKSRIALKRQRSVFLARWETCKPETKARLDNLFSLYPALSTAYALKERFYDIYEAESRAAAEEATTRWLASVPPEFERPFKTSIDAINNWRPHILRYFEHRYTSGYVERLNGLIRAMNRSGTGYSFEVLRAKAILKHGIMSGTTRYWRDPDGSPEDYPESFWWVVGVPLSTLEADLEAGTF</sequence>
<evidence type="ECO:0000313" key="4">
    <source>
        <dbReference type="EMBL" id="MEN3234750.1"/>
    </source>
</evidence>
<feature type="domain" description="Transposase IS204/IS1001/IS1096/IS1165 DDE" evidence="1">
    <location>
        <begin position="148"/>
        <end position="379"/>
    </location>
</feature>
<dbReference type="RefSeq" id="WP_346013051.1">
    <property type="nucleotide sequence ID" value="NZ_JAQYXP010000002.1"/>
</dbReference>
<dbReference type="NCBIfam" id="NF033550">
    <property type="entry name" value="transpos_ISL3"/>
    <property type="match status" value="1"/>
</dbReference>
<name>A0ABU9ZUN8_9HYPH</name>
<proteinExistence type="predicted"/>
<dbReference type="PANTHER" id="PTHR33498:SF1">
    <property type="entry name" value="TRANSPOSASE FOR INSERTION SEQUENCE ELEMENT IS1557"/>
    <property type="match status" value="1"/>
</dbReference>
<dbReference type="InterPro" id="IPR002560">
    <property type="entry name" value="Transposase_DDE"/>
</dbReference>
<comment type="caution">
    <text evidence="4">The sequence shown here is derived from an EMBL/GenBank/DDBJ whole genome shotgun (WGS) entry which is preliminary data.</text>
</comment>
<dbReference type="Pfam" id="PF14690">
    <property type="entry name" value="Zn_ribbon_ISL3"/>
    <property type="match status" value="1"/>
</dbReference>
<dbReference type="InterPro" id="IPR029261">
    <property type="entry name" value="Transposase_Znf"/>
</dbReference>
<organism evidence="4 5">
    <name type="scientific">Methylobacterium ajmalii</name>
    <dbReference type="NCBI Taxonomy" id="2738439"/>
    <lineage>
        <taxon>Bacteria</taxon>
        <taxon>Pseudomonadati</taxon>
        <taxon>Pseudomonadota</taxon>
        <taxon>Alphaproteobacteria</taxon>
        <taxon>Hyphomicrobiales</taxon>
        <taxon>Methylobacteriaceae</taxon>
        <taxon>Methylobacterium</taxon>
    </lineage>
</organism>
<accession>A0ABU9ZUN8</accession>
<evidence type="ECO:0000259" key="2">
    <source>
        <dbReference type="Pfam" id="PF13542"/>
    </source>
</evidence>
<dbReference type="InterPro" id="IPR047951">
    <property type="entry name" value="Transpos_ISL3"/>
</dbReference>
<gene>
    <name evidence="4" type="ORF">PUR29_14205</name>
</gene>
<evidence type="ECO:0000259" key="1">
    <source>
        <dbReference type="Pfam" id="PF01610"/>
    </source>
</evidence>
<feature type="domain" description="Transposase IS204/IS1001/IS1096/IS1165 zinc-finger" evidence="3">
    <location>
        <begin position="38"/>
        <end position="77"/>
    </location>
</feature>
<protein>
    <submittedName>
        <fullName evidence="4">ISL3 family transposase</fullName>
    </submittedName>
</protein>
<dbReference type="Proteomes" id="UP001407347">
    <property type="component" value="Unassembled WGS sequence"/>
</dbReference>
<feature type="domain" description="Transposase IS204/IS1001/IS1096/IS1165 helix-turn-helix" evidence="2">
    <location>
        <begin position="83"/>
        <end position="132"/>
    </location>
</feature>
<dbReference type="InterPro" id="IPR032877">
    <property type="entry name" value="Transposase_HTH"/>
</dbReference>
<keyword evidence="5" id="KW-1185">Reference proteome</keyword>
<evidence type="ECO:0000259" key="3">
    <source>
        <dbReference type="Pfam" id="PF14690"/>
    </source>
</evidence>
<evidence type="ECO:0000313" key="5">
    <source>
        <dbReference type="Proteomes" id="UP001407347"/>
    </source>
</evidence>
<dbReference type="Pfam" id="PF01610">
    <property type="entry name" value="DDE_Tnp_ISL3"/>
    <property type="match status" value="1"/>
</dbReference>
<reference evidence="4 5" key="1">
    <citation type="journal article" date="2023" name="PLoS ONE">
        <title>Complete genome assembly of Hawai'i environmental nontuberculous mycobacteria reveals unexpected co-isolation with methylobacteria.</title>
        <authorList>
            <person name="Hendrix J."/>
            <person name="Epperson L.E."/>
            <person name="Tong E.I."/>
            <person name="Chan Y.L."/>
            <person name="Hasan N.A."/>
            <person name="Dawrs S.N."/>
            <person name="Norton G.J."/>
            <person name="Virdi R."/>
            <person name="Crooks J.L."/>
            <person name="Chan E.D."/>
            <person name="Honda J.R."/>
            <person name="Strong M."/>
        </authorList>
    </citation>
    <scope>NUCLEOTIDE SEQUENCE [LARGE SCALE GENOMIC DNA]</scope>
    <source>
        <strain evidence="4 5">NJH_HI04-1</strain>
    </source>
</reference>
<dbReference type="PANTHER" id="PTHR33498">
    <property type="entry name" value="TRANSPOSASE FOR INSERTION SEQUENCE ELEMENT IS1557"/>
    <property type="match status" value="1"/>
</dbReference>
<dbReference type="Pfam" id="PF13542">
    <property type="entry name" value="HTH_Tnp_ISL3"/>
    <property type="match status" value="1"/>
</dbReference>